<evidence type="ECO:0000256" key="6">
    <source>
        <dbReference type="ARBA" id="ARBA00022576"/>
    </source>
</evidence>
<gene>
    <name evidence="12" type="ORF">NAEGRDRAFT_82452</name>
</gene>
<reference evidence="12 13" key="1">
    <citation type="journal article" date="2010" name="Cell">
        <title>The genome of Naegleria gruberi illuminates early eukaryotic versatility.</title>
        <authorList>
            <person name="Fritz-Laylin L.K."/>
            <person name="Prochnik S.E."/>
            <person name="Ginger M.L."/>
            <person name="Dacks J.B."/>
            <person name="Carpenter M.L."/>
            <person name="Field M.C."/>
            <person name="Kuo A."/>
            <person name="Paredez A."/>
            <person name="Chapman J."/>
            <person name="Pham J."/>
            <person name="Shu S."/>
            <person name="Neupane R."/>
            <person name="Cipriano M."/>
            <person name="Mancuso J."/>
            <person name="Tu H."/>
            <person name="Salamov A."/>
            <person name="Lindquist E."/>
            <person name="Shapiro H."/>
            <person name="Lucas S."/>
            <person name="Grigoriev I.V."/>
            <person name="Cande W.Z."/>
            <person name="Fulton C."/>
            <person name="Rokhsar D.S."/>
            <person name="Dawson S.C."/>
        </authorList>
    </citation>
    <scope>NUCLEOTIDE SEQUENCE [LARGE SCALE GENOMIC DNA]</scope>
    <source>
        <strain evidence="12 13">NEG-M</strain>
    </source>
</reference>
<dbReference type="Gene3D" id="3.90.1150.10">
    <property type="entry name" value="Aspartate Aminotransferase, domain 1"/>
    <property type="match status" value="1"/>
</dbReference>
<dbReference type="InterPro" id="IPR005814">
    <property type="entry name" value="Aminotrans_3"/>
</dbReference>
<dbReference type="FunFam" id="3.40.640.10:FF:000004">
    <property type="entry name" value="Acetylornithine aminotransferase"/>
    <property type="match status" value="1"/>
</dbReference>
<dbReference type="EMBL" id="GG738848">
    <property type="protein sequence ID" value="EFC49429.1"/>
    <property type="molecule type" value="Genomic_DNA"/>
</dbReference>
<evidence type="ECO:0000256" key="3">
    <source>
        <dbReference type="ARBA" id="ARBA00008954"/>
    </source>
</evidence>
<dbReference type="PIRSF" id="PIRSF000521">
    <property type="entry name" value="Transaminase_4ab_Lys_Orn"/>
    <property type="match status" value="1"/>
</dbReference>
<dbReference type="GO" id="GO:0009436">
    <property type="term" value="P:glyoxylate catabolic process"/>
    <property type="evidence" value="ECO:0007669"/>
    <property type="project" value="TreeGrafter"/>
</dbReference>
<proteinExistence type="inferred from homology"/>
<dbReference type="Pfam" id="PF00202">
    <property type="entry name" value="Aminotran_3"/>
    <property type="match status" value="1"/>
</dbReference>
<dbReference type="GO" id="GO:0030170">
    <property type="term" value="F:pyridoxal phosphate binding"/>
    <property type="evidence" value="ECO:0007669"/>
    <property type="project" value="InterPro"/>
</dbReference>
<dbReference type="GO" id="GO:0005739">
    <property type="term" value="C:mitochondrion"/>
    <property type="evidence" value="ECO:0007669"/>
    <property type="project" value="UniProtKB-SubCell"/>
</dbReference>
<dbReference type="InterPro" id="IPR049704">
    <property type="entry name" value="Aminotrans_3_PPA_site"/>
</dbReference>
<keyword evidence="7 12" id="KW-0808">Transferase</keyword>
<evidence type="ECO:0000256" key="4">
    <source>
        <dbReference type="ARBA" id="ARBA00011881"/>
    </source>
</evidence>
<keyword evidence="10" id="KW-0496">Mitochondrion</keyword>
<evidence type="ECO:0000256" key="11">
    <source>
        <dbReference type="RuleBase" id="RU003560"/>
    </source>
</evidence>
<dbReference type="InterPro" id="IPR015421">
    <property type="entry name" value="PyrdxlP-dep_Trfase_major"/>
</dbReference>
<comment type="subunit">
    <text evidence="4">Homotetramer.</text>
</comment>
<keyword evidence="9" id="KW-0809">Transit peptide</keyword>
<dbReference type="InterPro" id="IPR015422">
    <property type="entry name" value="PyrdxlP-dep_Trfase_small"/>
</dbReference>
<dbReference type="Gene3D" id="3.40.640.10">
    <property type="entry name" value="Type I PLP-dependent aspartate aminotransferase-like (Major domain)"/>
    <property type="match status" value="1"/>
</dbReference>
<dbReference type="eggNOG" id="KOG1404">
    <property type="taxonomic scope" value="Eukaryota"/>
</dbReference>
<accession>D2V194</accession>
<comment type="cofactor">
    <cofactor evidence="1">
        <name>pyridoxal 5'-phosphate</name>
        <dbReference type="ChEBI" id="CHEBI:597326"/>
    </cofactor>
</comment>
<evidence type="ECO:0000256" key="10">
    <source>
        <dbReference type="ARBA" id="ARBA00023128"/>
    </source>
</evidence>
<dbReference type="Proteomes" id="UP000006671">
    <property type="component" value="Unassembled WGS sequence"/>
</dbReference>
<dbReference type="EC" id="2.6.1.44" evidence="5"/>
<comment type="similarity">
    <text evidence="3 11">Belongs to the class-III pyridoxal-phosphate-dependent aminotransferase family.</text>
</comment>
<keyword evidence="13" id="KW-1185">Reference proteome</keyword>
<dbReference type="PROSITE" id="PS00600">
    <property type="entry name" value="AA_TRANSFER_CLASS_3"/>
    <property type="match status" value="1"/>
</dbReference>
<keyword evidence="8 11" id="KW-0663">Pyridoxal phosphate</keyword>
<dbReference type="VEuPathDB" id="AmoebaDB:NAEGRDRAFT_82452"/>
<dbReference type="InParanoid" id="D2V194"/>
<dbReference type="SUPFAM" id="SSF53383">
    <property type="entry name" value="PLP-dependent transferases"/>
    <property type="match status" value="1"/>
</dbReference>
<evidence type="ECO:0000256" key="8">
    <source>
        <dbReference type="ARBA" id="ARBA00022898"/>
    </source>
</evidence>
<organism evidence="13">
    <name type="scientific">Naegleria gruberi</name>
    <name type="common">Amoeba</name>
    <dbReference type="NCBI Taxonomy" id="5762"/>
    <lineage>
        <taxon>Eukaryota</taxon>
        <taxon>Discoba</taxon>
        <taxon>Heterolobosea</taxon>
        <taxon>Tetramitia</taxon>
        <taxon>Eutetramitia</taxon>
        <taxon>Vahlkampfiidae</taxon>
        <taxon>Naegleria</taxon>
    </lineage>
</organism>
<dbReference type="PANTHER" id="PTHR45688">
    <property type="match status" value="1"/>
</dbReference>
<dbReference type="GeneID" id="8852646"/>
<evidence type="ECO:0000256" key="7">
    <source>
        <dbReference type="ARBA" id="ARBA00022679"/>
    </source>
</evidence>
<dbReference type="OMA" id="GHTYMGH"/>
<dbReference type="PANTHER" id="PTHR45688:SF3">
    <property type="entry name" value="ALANINE--GLYOXYLATE AMINOTRANSFERASE 2, MITOCHONDRIAL"/>
    <property type="match status" value="1"/>
</dbReference>
<evidence type="ECO:0000256" key="9">
    <source>
        <dbReference type="ARBA" id="ARBA00022946"/>
    </source>
</evidence>
<evidence type="ECO:0000313" key="13">
    <source>
        <dbReference type="Proteomes" id="UP000006671"/>
    </source>
</evidence>
<dbReference type="CDD" id="cd00610">
    <property type="entry name" value="OAT_like"/>
    <property type="match status" value="1"/>
</dbReference>
<dbReference type="InterPro" id="IPR015424">
    <property type="entry name" value="PyrdxlP-dep_Trfase"/>
</dbReference>
<dbReference type="GO" id="GO:0019481">
    <property type="term" value="P:L-alanine catabolic process, by transamination"/>
    <property type="evidence" value="ECO:0007669"/>
    <property type="project" value="TreeGrafter"/>
</dbReference>
<comment type="subcellular location">
    <subcellularLocation>
        <location evidence="2">Mitochondrion</location>
    </subcellularLocation>
</comment>
<keyword evidence="6 12" id="KW-0032">Aminotransferase</keyword>
<name>D2V194_NAEGR</name>
<dbReference type="AlphaFoldDB" id="D2V194"/>
<protein>
    <recommendedName>
        <fullName evidence="5">alanine--glyoxylate transaminase</fullName>
        <ecNumber evidence="5">2.6.1.44</ecNumber>
    </recommendedName>
</protein>
<evidence type="ECO:0000256" key="1">
    <source>
        <dbReference type="ARBA" id="ARBA00001933"/>
    </source>
</evidence>
<evidence type="ECO:0000313" key="12">
    <source>
        <dbReference type="EMBL" id="EFC49429.1"/>
    </source>
</evidence>
<dbReference type="STRING" id="5762.D2V194"/>
<dbReference type="FunCoup" id="D2V194">
    <property type="interactions" value="25"/>
</dbReference>
<dbReference type="GO" id="GO:0008453">
    <property type="term" value="F:alanine-glyoxylate transaminase activity"/>
    <property type="evidence" value="ECO:0007669"/>
    <property type="project" value="UniProtKB-EC"/>
</dbReference>
<evidence type="ECO:0000256" key="5">
    <source>
        <dbReference type="ARBA" id="ARBA00013049"/>
    </source>
</evidence>
<dbReference type="KEGG" id="ngr:NAEGRDRAFT_82452"/>
<sequence length="481" mass="52910">MLSRNVCKKSKASLRLINSATTTSSSRSFSTQSNVNLAPTLPPCDHKPQPYTGPSFEEVERLRKTYLTPGLLTYYQKPIMIVEGKKQYVFDDKGKRYLDFFGGIVTISVGHCHDEIVKAGTEQMKKLMHITNIYYNPQIAEFGKELADKMPGNLKVTYFVNSGSEANDLALLMARLYTKNTDILALRNCYHGMSYGTMGVTSLSTWKFPVSQGDGIKHVLAPNLYRGPFRSDDPKAADKYHWDVQNVIEQCTPGVVAGWISEPIQGVGGSVEMPKGYLKKVYETVRKHGGVCIADEVQTGFGRTGTHYWGFEAEGVMPDIVSMAKGIGNGAPLAAVVTTPEIAKTVASKIHFNTYGGNPVSSAIGRAVLRVIDKEGLQKNSLEMGNLLLEGMKKLQQKYPIIGDVRGKGLMLGMELVKDRTTLEPAKEETAKVFERSKELGLLLGKGGLYGNVFRIKPPMNITKADVEFALAVMDQAFSEL</sequence>
<dbReference type="RefSeq" id="XP_002682173.1">
    <property type="nucleotide sequence ID" value="XM_002682127.1"/>
</dbReference>
<dbReference type="OrthoDB" id="10261433at2759"/>
<evidence type="ECO:0000256" key="2">
    <source>
        <dbReference type="ARBA" id="ARBA00004173"/>
    </source>
</evidence>